<keyword evidence="4" id="KW-1185">Reference proteome</keyword>
<dbReference type="InterPro" id="IPR050425">
    <property type="entry name" value="NAD(P)_dehydrat-like"/>
</dbReference>
<evidence type="ECO:0000313" key="3">
    <source>
        <dbReference type="EMBL" id="CAD6245991.1"/>
    </source>
</evidence>
<evidence type="ECO:0000259" key="2">
    <source>
        <dbReference type="Pfam" id="PF01370"/>
    </source>
</evidence>
<dbReference type="FunFam" id="3.40.50.720:FF:000085">
    <property type="entry name" value="Dihydroflavonol reductase"/>
    <property type="match status" value="1"/>
</dbReference>
<keyword evidence="1" id="KW-0560">Oxidoreductase</keyword>
<dbReference type="EMBL" id="CAJGYO010000007">
    <property type="protein sequence ID" value="CAD6245991.1"/>
    <property type="molecule type" value="Genomic_DNA"/>
</dbReference>
<gene>
    <name evidence="3" type="ORF">NCGR_LOCUS30269</name>
</gene>
<dbReference type="InterPro" id="IPR001509">
    <property type="entry name" value="Epimerase_deHydtase"/>
</dbReference>
<feature type="domain" description="NAD-dependent epimerase/dehydratase" evidence="2">
    <location>
        <begin position="9"/>
        <end position="274"/>
    </location>
</feature>
<dbReference type="Pfam" id="PF01370">
    <property type="entry name" value="Epimerase"/>
    <property type="match status" value="1"/>
</dbReference>
<dbReference type="Proteomes" id="UP000604825">
    <property type="component" value="Unassembled WGS sequence"/>
</dbReference>
<dbReference type="OrthoDB" id="2735536at2759"/>
<reference evidence="3" key="1">
    <citation type="submission" date="2020-10" db="EMBL/GenBank/DDBJ databases">
        <authorList>
            <person name="Han B."/>
            <person name="Lu T."/>
            <person name="Zhao Q."/>
            <person name="Huang X."/>
            <person name="Zhao Y."/>
        </authorList>
    </citation>
    <scope>NUCLEOTIDE SEQUENCE</scope>
</reference>
<proteinExistence type="predicted"/>
<dbReference type="AlphaFoldDB" id="A0A811PN75"/>
<dbReference type="SUPFAM" id="SSF51735">
    <property type="entry name" value="NAD(P)-binding Rossmann-fold domains"/>
    <property type="match status" value="1"/>
</dbReference>
<dbReference type="CDD" id="cd08958">
    <property type="entry name" value="FR_SDR_e"/>
    <property type="match status" value="1"/>
</dbReference>
<evidence type="ECO:0000256" key="1">
    <source>
        <dbReference type="ARBA" id="ARBA00023002"/>
    </source>
</evidence>
<comment type="caution">
    <text evidence="3">The sequence shown here is derived from an EMBL/GenBank/DDBJ whole genome shotgun (WGS) entry which is preliminary data.</text>
</comment>
<dbReference type="Gene3D" id="3.40.50.720">
    <property type="entry name" value="NAD(P)-binding Rossmann-like Domain"/>
    <property type="match status" value="1"/>
</dbReference>
<protein>
    <recommendedName>
        <fullName evidence="2">NAD-dependent epimerase/dehydratase domain-containing protein</fullName>
    </recommendedName>
</protein>
<dbReference type="InterPro" id="IPR036291">
    <property type="entry name" value="NAD(P)-bd_dom_sf"/>
</dbReference>
<dbReference type="PANTHER" id="PTHR10366:SF813">
    <property type="entry name" value="OS08G0515900 PROTEIN"/>
    <property type="match status" value="1"/>
</dbReference>
<accession>A0A811PN75</accession>
<name>A0A811PN75_9POAL</name>
<organism evidence="3 4">
    <name type="scientific">Miscanthus lutarioriparius</name>
    <dbReference type="NCBI Taxonomy" id="422564"/>
    <lineage>
        <taxon>Eukaryota</taxon>
        <taxon>Viridiplantae</taxon>
        <taxon>Streptophyta</taxon>
        <taxon>Embryophyta</taxon>
        <taxon>Tracheophyta</taxon>
        <taxon>Spermatophyta</taxon>
        <taxon>Magnoliopsida</taxon>
        <taxon>Liliopsida</taxon>
        <taxon>Poales</taxon>
        <taxon>Poaceae</taxon>
        <taxon>PACMAD clade</taxon>
        <taxon>Panicoideae</taxon>
        <taxon>Andropogonodae</taxon>
        <taxon>Andropogoneae</taxon>
        <taxon>Saccharinae</taxon>
        <taxon>Miscanthus</taxon>
    </lineage>
</organism>
<sequence length="361" mass="39204">MASTAKGKVCVTGASGFIASWLVKRLLESGYHVLGTVRDPGNDKKVGHLWDLEDAKERLQLVRADLLEEGSFDDAVMACEGVFHAASPVITKSDSKEEMLDSAINGTLNVLRSCKKNPSLRRVVLTSSSATVRIKDEADLPPNVLLDETSWSSIEYCESLQIWYAVAKILAEKAAWEFAKEHRIDLVTVLPTFVIGPNLSPELSPTASDVLGLFQGRFVACKVYERVSNEKHAAAVFAGETAKFTVYGRMGYVHIDDVARCHILAYESAGAHGRYICNAAVLGCGDLVALLARRFPAYPIPRSLPSVYGEQTYGFDTSKARALGLADLKGVEEMFDDAVDSLRGHGHLPAAEDAGTRSLLI</sequence>
<dbReference type="PANTHER" id="PTHR10366">
    <property type="entry name" value="NAD DEPENDENT EPIMERASE/DEHYDRATASE"/>
    <property type="match status" value="1"/>
</dbReference>
<evidence type="ECO:0000313" key="4">
    <source>
        <dbReference type="Proteomes" id="UP000604825"/>
    </source>
</evidence>
<dbReference type="GO" id="GO:0016616">
    <property type="term" value="F:oxidoreductase activity, acting on the CH-OH group of donors, NAD or NADP as acceptor"/>
    <property type="evidence" value="ECO:0007669"/>
    <property type="project" value="TreeGrafter"/>
</dbReference>